<evidence type="ECO:0000313" key="2">
    <source>
        <dbReference type="Proteomes" id="UP000004016"/>
    </source>
</evidence>
<dbReference type="HOGENOM" id="CLU_3250629_0_0_9"/>
<reference evidence="1 2" key="1">
    <citation type="submission" date="2007-03" db="EMBL/GenBank/DDBJ databases">
        <authorList>
            <person name="Fulton L."/>
            <person name="Clifton S."/>
            <person name="Fulton B."/>
            <person name="Xu J."/>
            <person name="Minx P."/>
            <person name="Pepin K.H."/>
            <person name="Johnson M."/>
            <person name="Thiruvilangam P."/>
            <person name="Bhonagiri V."/>
            <person name="Nash W.E."/>
            <person name="Mardis E.R."/>
            <person name="Wilson R.K."/>
        </authorList>
    </citation>
    <scope>NUCLEOTIDE SEQUENCE [LARGE SCALE GENOMIC DNA]</scope>
    <source>
        <strain evidence="1 2">DSM 13814</strain>
    </source>
</reference>
<dbReference type="EMBL" id="AAXB02000005">
    <property type="protein sequence ID" value="EDM63223.1"/>
    <property type="molecule type" value="Genomic_DNA"/>
</dbReference>
<accession>A6BG12</accession>
<proteinExistence type="predicted"/>
<reference evidence="1 2" key="2">
    <citation type="submission" date="2007-04" db="EMBL/GenBank/DDBJ databases">
        <title>Draft genome sequence of Dorea longicatena (DSM 13814).</title>
        <authorList>
            <person name="Sudarsanam P."/>
            <person name="Ley R."/>
            <person name="Guruge J."/>
            <person name="Turnbaugh P.J."/>
            <person name="Mahowald M."/>
            <person name="Liep D."/>
            <person name="Gordon J."/>
        </authorList>
    </citation>
    <scope>NUCLEOTIDE SEQUENCE [LARGE SCALE GENOMIC DNA]</scope>
    <source>
        <strain evidence="1 2">DSM 13814</strain>
    </source>
</reference>
<evidence type="ECO:0000313" key="1">
    <source>
        <dbReference type="EMBL" id="EDM63223.1"/>
    </source>
</evidence>
<dbReference type="AlphaFoldDB" id="A6BG12"/>
<organism evidence="1 2">
    <name type="scientific">Dorea longicatena DSM 13814</name>
    <dbReference type="NCBI Taxonomy" id="411462"/>
    <lineage>
        <taxon>Bacteria</taxon>
        <taxon>Bacillati</taxon>
        <taxon>Bacillota</taxon>
        <taxon>Clostridia</taxon>
        <taxon>Lachnospirales</taxon>
        <taxon>Lachnospiraceae</taxon>
        <taxon>Dorea</taxon>
    </lineage>
</organism>
<sequence>MYGNKKGENIIPHHLNYTIHIKGNKTEFREIKVIIRQQIKFR</sequence>
<gene>
    <name evidence="1" type="ORF">DORLON_01234</name>
</gene>
<comment type="caution">
    <text evidence="1">The sequence shown here is derived from an EMBL/GenBank/DDBJ whole genome shotgun (WGS) entry which is preliminary data.</text>
</comment>
<dbReference type="Proteomes" id="UP000004016">
    <property type="component" value="Unassembled WGS sequence"/>
</dbReference>
<name>A6BG12_9FIRM</name>
<protein>
    <submittedName>
        <fullName evidence="1">Uncharacterized protein</fullName>
    </submittedName>
</protein>